<dbReference type="RefSeq" id="WP_026989729.1">
    <property type="nucleotide sequence ID" value="NZ_AUGP01000001.1"/>
</dbReference>
<evidence type="ECO:0000313" key="2">
    <source>
        <dbReference type="Proteomes" id="UP000030111"/>
    </source>
</evidence>
<proteinExistence type="predicted"/>
<keyword evidence="2" id="KW-1185">Reference proteome</keyword>
<dbReference type="eggNOG" id="ENOG5030ZBM">
    <property type="taxonomic scope" value="Bacteria"/>
</dbReference>
<dbReference type="AlphaFoldDB" id="A0A0A2MHZ5"/>
<accession>A0A0A2MHZ5</accession>
<gene>
    <name evidence="1" type="ORF">Q766_14925</name>
</gene>
<dbReference type="OrthoDB" id="1375741at2"/>
<organism evidence="1 2">
    <name type="scientific">Flavobacterium subsaxonicum WB 4.1-42 = DSM 21790</name>
    <dbReference type="NCBI Taxonomy" id="1121898"/>
    <lineage>
        <taxon>Bacteria</taxon>
        <taxon>Pseudomonadati</taxon>
        <taxon>Bacteroidota</taxon>
        <taxon>Flavobacteriia</taxon>
        <taxon>Flavobacteriales</taxon>
        <taxon>Flavobacteriaceae</taxon>
        <taxon>Flavobacterium</taxon>
    </lineage>
</organism>
<evidence type="ECO:0000313" key="1">
    <source>
        <dbReference type="EMBL" id="KGO91934.1"/>
    </source>
</evidence>
<reference evidence="1 2" key="1">
    <citation type="submission" date="2013-09" db="EMBL/GenBank/DDBJ databases">
        <authorList>
            <person name="Zeng Z."/>
            <person name="Chen C."/>
        </authorList>
    </citation>
    <scope>NUCLEOTIDE SEQUENCE [LARGE SCALE GENOMIC DNA]</scope>
    <source>
        <strain evidence="1 2">WB 4.1-42</strain>
    </source>
</reference>
<dbReference type="Proteomes" id="UP000030111">
    <property type="component" value="Unassembled WGS sequence"/>
</dbReference>
<sequence length="64" mass="7549">MTVSDFLKDRNLKILARYKQLKAEKLDSTEIKKIIGREFGNLSVYTIEQVLYNKNYSNSPHKKE</sequence>
<protein>
    <submittedName>
        <fullName evidence="1">Uncharacterized protein</fullName>
    </submittedName>
</protein>
<name>A0A0A2MHZ5_9FLAO</name>
<comment type="caution">
    <text evidence="1">The sequence shown here is derived from an EMBL/GenBank/DDBJ whole genome shotgun (WGS) entry which is preliminary data.</text>
</comment>
<dbReference type="EMBL" id="JRLY01000013">
    <property type="protein sequence ID" value="KGO91934.1"/>
    <property type="molecule type" value="Genomic_DNA"/>
</dbReference>